<reference evidence="3 4" key="1">
    <citation type="submission" date="2021-05" db="EMBL/GenBank/DDBJ databases">
        <title>Novel Bacillus species.</title>
        <authorList>
            <person name="Liu G."/>
        </authorList>
    </citation>
    <scope>NUCLEOTIDE SEQUENCE [LARGE SCALE GENOMIC DNA]</scope>
    <source>
        <strain evidence="3 4">FJAT-49682</strain>
    </source>
</reference>
<evidence type="ECO:0000256" key="1">
    <source>
        <dbReference type="SAM" id="MobiDB-lite"/>
    </source>
</evidence>
<evidence type="ECO:0000313" key="3">
    <source>
        <dbReference type="EMBL" id="MBS4223738.1"/>
    </source>
</evidence>
<organism evidence="3 4">
    <name type="scientific">Lederbergia citrea</name>
    <dbReference type="NCBI Taxonomy" id="2833581"/>
    <lineage>
        <taxon>Bacteria</taxon>
        <taxon>Bacillati</taxon>
        <taxon>Bacillota</taxon>
        <taxon>Bacilli</taxon>
        <taxon>Bacillales</taxon>
        <taxon>Bacillaceae</taxon>
        <taxon>Lederbergia</taxon>
    </lineage>
</organism>
<accession>A0A942Z3M7</accession>
<dbReference type="Proteomes" id="UP000676456">
    <property type="component" value="Unassembled WGS sequence"/>
</dbReference>
<evidence type="ECO:0000313" key="4">
    <source>
        <dbReference type="Proteomes" id="UP000676456"/>
    </source>
</evidence>
<dbReference type="Pfam" id="PF18652">
    <property type="entry name" value="Adhesin_P1_N"/>
    <property type="match status" value="1"/>
</dbReference>
<name>A0A942Z3M7_9BACI</name>
<proteinExistence type="predicted"/>
<gene>
    <name evidence="3" type="ORF">KHA91_13360</name>
</gene>
<dbReference type="InterPro" id="IPR041324">
    <property type="entry name" value="AgI/II_N"/>
</dbReference>
<feature type="domain" description="Antigen I/II N-terminal" evidence="2">
    <location>
        <begin position="66"/>
        <end position="135"/>
    </location>
</feature>
<protein>
    <recommendedName>
        <fullName evidence="2">Antigen I/II N-terminal domain-containing protein</fullName>
    </recommendedName>
</protein>
<dbReference type="EMBL" id="JAGYPN010000002">
    <property type="protein sequence ID" value="MBS4223738.1"/>
    <property type="molecule type" value="Genomic_DNA"/>
</dbReference>
<feature type="region of interest" description="Disordered" evidence="1">
    <location>
        <begin position="22"/>
        <end position="44"/>
    </location>
</feature>
<comment type="caution">
    <text evidence="3">The sequence shown here is derived from an EMBL/GenBank/DDBJ whole genome shotgun (WGS) entry which is preliminary data.</text>
</comment>
<dbReference type="AlphaFoldDB" id="A0A942Z3M7"/>
<evidence type="ECO:0000259" key="2">
    <source>
        <dbReference type="Pfam" id="PF18652"/>
    </source>
</evidence>
<sequence length="210" mass="23144">MLCSFLAFVLVLASACGKEEESKKEDQVSKPIKEEEATDQEERGVEVDKGLLNVEITLPKDFIGDDNVDEIIAEAKADGVKDITKNDDGSLTYKMSKSVYNDLMKEMKAGTREYIEEIKNSEDFVSIKDITHNKSFSEFTLVVDQEAFENSFDGFAALGLGMTGLFYQVFAGITAEDAKATISVKDAETGEVFNTLVYPDDLPNDEDGEG</sequence>
<keyword evidence="4" id="KW-1185">Reference proteome</keyword>